<evidence type="ECO:0000256" key="1">
    <source>
        <dbReference type="SAM" id="SignalP"/>
    </source>
</evidence>
<evidence type="ECO:0008006" key="4">
    <source>
        <dbReference type="Google" id="ProtNLM"/>
    </source>
</evidence>
<protein>
    <recommendedName>
        <fullName evidence="4">Lipocalin-like domain-containing protein</fullName>
    </recommendedName>
</protein>
<dbReference type="AlphaFoldDB" id="A0A098YNJ4"/>
<dbReference type="Proteomes" id="UP000029723">
    <property type="component" value="Unassembled WGS sequence"/>
</dbReference>
<organism evidence="2 3">
    <name type="scientific">Hoylesella timonensis S9-PR14</name>
    <dbReference type="NCBI Taxonomy" id="1401062"/>
    <lineage>
        <taxon>Bacteria</taxon>
        <taxon>Pseudomonadati</taxon>
        <taxon>Bacteroidota</taxon>
        <taxon>Bacteroidia</taxon>
        <taxon>Bacteroidales</taxon>
        <taxon>Prevotellaceae</taxon>
        <taxon>Hoylesella</taxon>
    </lineage>
</organism>
<evidence type="ECO:0000313" key="2">
    <source>
        <dbReference type="EMBL" id="KGI20857.1"/>
    </source>
</evidence>
<accession>A0A098YNJ4</accession>
<reference evidence="2 3" key="1">
    <citation type="submission" date="2014-07" db="EMBL/GenBank/DDBJ databases">
        <authorList>
            <person name="McCorrison J."/>
            <person name="Sanka R."/>
            <person name="Torralba M."/>
            <person name="Gillis M."/>
            <person name="Haft D.H."/>
            <person name="Methe B."/>
            <person name="Sutton G."/>
            <person name="Nelson K.E."/>
        </authorList>
    </citation>
    <scope>NUCLEOTIDE SEQUENCE [LARGE SCALE GENOMIC DNA]</scope>
    <source>
        <strain evidence="2 3">S9-PR14</strain>
    </source>
</reference>
<gene>
    <name evidence="2" type="ORF">HMPREF9304_13725</name>
</gene>
<dbReference type="EMBL" id="JRPQ01000274">
    <property type="protein sequence ID" value="KGI20857.1"/>
    <property type="molecule type" value="Genomic_DNA"/>
</dbReference>
<feature type="chain" id="PRO_5001951156" description="Lipocalin-like domain-containing protein" evidence="1">
    <location>
        <begin position="22"/>
        <end position="148"/>
    </location>
</feature>
<comment type="caution">
    <text evidence="2">The sequence shown here is derived from an EMBL/GenBank/DDBJ whole genome shotgun (WGS) entry which is preliminary data.</text>
</comment>
<evidence type="ECO:0000313" key="3">
    <source>
        <dbReference type="Proteomes" id="UP000029723"/>
    </source>
</evidence>
<feature type="signal peptide" evidence="1">
    <location>
        <begin position="1"/>
        <end position="21"/>
    </location>
</feature>
<proteinExistence type="predicted"/>
<keyword evidence="1" id="KW-0732">Signal</keyword>
<sequence length="148" mass="17200">MNKLKLFIAAILMCLATTGSAQTKGNDAHDYYMYSWIQVRWANKATGEPCFVILESPGLGKKQKPTIMKTDDGRSIIFDNMMDGLNYLELKGWEFILAEKDSFSEWLVRRKVTKRELEEVVKKYTHYETITPKVQLNLAEKNIHLDYE</sequence>
<name>A0A098YNJ4_9BACT</name>